<feature type="domain" description="HTH tetR-type" evidence="5">
    <location>
        <begin position="10"/>
        <end position="70"/>
    </location>
</feature>
<sequence>MARSIARNHDEKRASLLKTAAAFFARHGYDRASMSELAKASGVSKALFYHYYDSKDALLFGILDGHLRGLAASLEALDLPDAPEARLHLIAFSLLDAYRDADAEHKLQLDAMASLPDEAQRVLKSHQRRLVGIMSDAIEAAAPELFARRPELLRPVTMSAFGMLNWFYMWHRRGAGVTREEYAALASDLILGGLARVERQQPGITRTHQPGQAYP</sequence>
<dbReference type="PANTHER" id="PTHR30055:SF234">
    <property type="entry name" value="HTH-TYPE TRANSCRIPTIONAL REGULATOR BETI"/>
    <property type="match status" value="1"/>
</dbReference>
<dbReference type="InterPro" id="IPR050109">
    <property type="entry name" value="HTH-type_TetR-like_transc_reg"/>
</dbReference>
<keyword evidence="7" id="KW-1185">Reference proteome</keyword>
<dbReference type="SUPFAM" id="SSF46689">
    <property type="entry name" value="Homeodomain-like"/>
    <property type="match status" value="1"/>
</dbReference>
<dbReference type="Pfam" id="PF00440">
    <property type="entry name" value="TetR_N"/>
    <property type="match status" value="1"/>
</dbReference>
<keyword evidence="1" id="KW-0805">Transcription regulation</keyword>
<dbReference type="Pfam" id="PF17932">
    <property type="entry name" value="TetR_C_24"/>
    <property type="match status" value="1"/>
</dbReference>
<organism evidence="6 7">
    <name type="scientific">Oricola cellulosilytica</name>
    <dbReference type="NCBI Taxonomy" id="1429082"/>
    <lineage>
        <taxon>Bacteria</taxon>
        <taxon>Pseudomonadati</taxon>
        <taxon>Pseudomonadota</taxon>
        <taxon>Alphaproteobacteria</taxon>
        <taxon>Hyphomicrobiales</taxon>
        <taxon>Ahrensiaceae</taxon>
        <taxon>Oricola</taxon>
    </lineage>
</organism>
<dbReference type="GO" id="GO:0003700">
    <property type="term" value="F:DNA-binding transcription factor activity"/>
    <property type="evidence" value="ECO:0007669"/>
    <property type="project" value="TreeGrafter"/>
</dbReference>
<keyword evidence="3" id="KW-0804">Transcription</keyword>
<dbReference type="InterPro" id="IPR041490">
    <property type="entry name" value="KstR2_TetR_C"/>
</dbReference>
<dbReference type="EMBL" id="SJST01000002">
    <property type="protein sequence ID" value="TCD14958.1"/>
    <property type="molecule type" value="Genomic_DNA"/>
</dbReference>
<accession>A0A4R0PEB2</accession>
<dbReference type="Proteomes" id="UP000291301">
    <property type="component" value="Unassembled WGS sequence"/>
</dbReference>
<dbReference type="Gene3D" id="1.10.10.60">
    <property type="entry name" value="Homeodomain-like"/>
    <property type="match status" value="1"/>
</dbReference>
<comment type="caution">
    <text evidence="6">The sequence shown here is derived from an EMBL/GenBank/DDBJ whole genome shotgun (WGS) entry which is preliminary data.</text>
</comment>
<protein>
    <submittedName>
        <fullName evidence="6">TetR/AcrR family transcriptional regulator</fullName>
    </submittedName>
</protein>
<reference evidence="6 7" key="1">
    <citation type="journal article" date="2015" name="Antonie Van Leeuwenhoek">
        <title>Oricola cellulosilytica gen. nov., sp. nov., a cellulose-degrading bacterium of the family Phyllobacteriaceae isolated from surface seashore water, and emended descriptions of Mesorhizobium loti and Phyllobacterium myrsinacearum.</title>
        <authorList>
            <person name="Hameed A."/>
            <person name="Shahina M."/>
            <person name="Lai W.A."/>
            <person name="Lin S.Y."/>
            <person name="Young L.S."/>
            <person name="Liu Y.C."/>
            <person name="Hsu Y.H."/>
            <person name="Young C.C."/>
        </authorList>
    </citation>
    <scope>NUCLEOTIDE SEQUENCE [LARGE SCALE GENOMIC DNA]</scope>
    <source>
        <strain evidence="6 7">KCTC 52183</strain>
    </source>
</reference>
<dbReference type="PROSITE" id="PS50977">
    <property type="entry name" value="HTH_TETR_2"/>
    <property type="match status" value="1"/>
</dbReference>
<keyword evidence="2 4" id="KW-0238">DNA-binding</keyword>
<dbReference type="OrthoDB" id="9779746at2"/>
<dbReference type="InterPro" id="IPR009057">
    <property type="entry name" value="Homeodomain-like_sf"/>
</dbReference>
<gene>
    <name evidence="6" type="ORF">E0D97_05220</name>
</gene>
<evidence type="ECO:0000313" key="6">
    <source>
        <dbReference type="EMBL" id="TCD14958.1"/>
    </source>
</evidence>
<dbReference type="AlphaFoldDB" id="A0A4R0PEB2"/>
<evidence type="ECO:0000256" key="3">
    <source>
        <dbReference type="ARBA" id="ARBA00023163"/>
    </source>
</evidence>
<dbReference type="RefSeq" id="WP_131566292.1">
    <property type="nucleotide sequence ID" value="NZ_JAINFK010000003.1"/>
</dbReference>
<evidence type="ECO:0000259" key="5">
    <source>
        <dbReference type="PROSITE" id="PS50977"/>
    </source>
</evidence>
<dbReference type="PRINTS" id="PR00455">
    <property type="entry name" value="HTHTETR"/>
</dbReference>
<evidence type="ECO:0000256" key="4">
    <source>
        <dbReference type="PROSITE-ProRule" id="PRU00335"/>
    </source>
</evidence>
<proteinExistence type="predicted"/>
<dbReference type="GO" id="GO:0000976">
    <property type="term" value="F:transcription cis-regulatory region binding"/>
    <property type="evidence" value="ECO:0007669"/>
    <property type="project" value="TreeGrafter"/>
</dbReference>
<dbReference type="InterPro" id="IPR036271">
    <property type="entry name" value="Tet_transcr_reg_TetR-rel_C_sf"/>
</dbReference>
<feature type="DNA-binding region" description="H-T-H motif" evidence="4">
    <location>
        <begin position="33"/>
        <end position="52"/>
    </location>
</feature>
<dbReference type="Gene3D" id="1.10.357.10">
    <property type="entry name" value="Tetracycline Repressor, domain 2"/>
    <property type="match status" value="1"/>
</dbReference>
<name>A0A4R0PEB2_9HYPH</name>
<dbReference type="InterPro" id="IPR001647">
    <property type="entry name" value="HTH_TetR"/>
</dbReference>
<dbReference type="SUPFAM" id="SSF48498">
    <property type="entry name" value="Tetracyclin repressor-like, C-terminal domain"/>
    <property type="match status" value="1"/>
</dbReference>
<dbReference type="PANTHER" id="PTHR30055">
    <property type="entry name" value="HTH-TYPE TRANSCRIPTIONAL REGULATOR RUTR"/>
    <property type="match status" value="1"/>
</dbReference>
<evidence type="ECO:0000256" key="2">
    <source>
        <dbReference type="ARBA" id="ARBA00023125"/>
    </source>
</evidence>
<evidence type="ECO:0000313" key="7">
    <source>
        <dbReference type="Proteomes" id="UP000291301"/>
    </source>
</evidence>
<evidence type="ECO:0000256" key="1">
    <source>
        <dbReference type="ARBA" id="ARBA00023015"/>
    </source>
</evidence>